<organism evidence="3">
    <name type="scientific">Amphimedon queenslandica</name>
    <name type="common">Sponge</name>
    <dbReference type="NCBI Taxonomy" id="400682"/>
    <lineage>
        <taxon>Eukaryota</taxon>
        <taxon>Metazoa</taxon>
        <taxon>Porifera</taxon>
        <taxon>Demospongiae</taxon>
        <taxon>Heteroscleromorpha</taxon>
        <taxon>Haplosclerida</taxon>
        <taxon>Niphatidae</taxon>
        <taxon>Amphimedon</taxon>
    </lineage>
</organism>
<gene>
    <name evidence="3" type="primary">109584414</name>
</gene>
<dbReference type="InterPro" id="IPR056622">
    <property type="entry name" value="ARM_FBXO47"/>
</dbReference>
<dbReference type="EnsemblMetazoa" id="XM_020000158.1">
    <property type="protein sequence ID" value="XP_019855717.1"/>
    <property type="gene ID" value="LOC109584414"/>
</dbReference>
<dbReference type="Proteomes" id="UP000007879">
    <property type="component" value="Unassembled WGS sequence"/>
</dbReference>
<dbReference type="InterPro" id="IPR038946">
    <property type="entry name" value="FBXO47"/>
</dbReference>
<protein>
    <recommendedName>
        <fullName evidence="2">FBXO47 ARM repeats region domain-containing protein</fullName>
    </recommendedName>
</protein>
<dbReference type="STRING" id="400682.A0A1X7U8E9"/>
<dbReference type="Pfam" id="PF24467">
    <property type="entry name" value="ARM_FBXO47"/>
    <property type="match status" value="1"/>
</dbReference>
<accession>A0A1X7U8E9</accession>
<dbReference type="eggNOG" id="ENOG502QV8T">
    <property type="taxonomic scope" value="Eukaryota"/>
</dbReference>
<name>A0A1X7U8E9_AMPQE</name>
<reference evidence="4" key="1">
    <citation type="journal article" date="2010" name="Nature">
        <title>The Amphimedon queenslandica genome and the evolution of animal complexity.</title>
        <authorList>
            <person name="Srivastava M."/>
            <person name="Simakov O."/>
            <person name="Chapman J."/>
            <person name="Fahey B."/>
            <person name="Gauthier M.E."/>
            <person name="Mitros T."/>
            <person name="Richards G.S."/>
            <person name="Conaco C."/>
            <person name="Dacre M."/>
            <person name="Hellsten U."/>
            <person name="Larroux C."/>
            <person name="Putnam N.H."/>
            <person name="Stanke M."/>
            <person name="Adamska M."/>
            <person name="Darling A."/>
            <person name="Degnan S.M."/>
            <person name="Oakley T.H."/>
            <person name="Plachetzki D.C."/>
            <person name="Zhai Y."/>
            <person name="Adamski M."/>
            <person name="Calcino A."/>
            <person name="Cummins S.F."/>
            <person name="Goodstein D.M."/>
            <person name="Harris C."/>
            <person name="Jackson D.J."/>
            <person name="Leys S.P."/>
            <person name="Shu S."/>
            <person name="Woodcroft B.J."/>
            <person name="Vervoort M."/>
            <person name="Kosik K.S."/>
            <person name="Manning G."/>
            <person name="Degnan B.M."/>
            <person name="Rokhsar D.S."/>
        </authorList>
    </citation>
    <scope>NUCLEOTIDE SEQUENCE [LARGE SCALE GENOMIC DNA]</scope>
</reference>
<reference evidence="3" key="2">
    <citation type="submission" date="2017-05" db="UniProtKB">
        <authorList>
            <consortium name="EnsemblMetazoa"/>
        </authorList>
    </citation>
    <scope>IDENTIFICATION</scope>
</reference>
<evidence type="ECO:0000313" key="3">
    <source>
        <dbReference type="EnsemblMetazoa" id="Aqu2.1.23769_001"/>
    </source>
</evidence>
<dbReference type="AlphaFoldDB" id="A0A1X7U8E9"/>
<feature type="region of interest" description="Disordered" evidence="1">
    <location>
        <begin position="25"/>
        <end position="48"/>
    </location>
</feature>
<evidence type="ECO:0000313" key="4">
    <source>
        <dbReference type="Proteomes" id="UP000007879"/>
    </source>
</evidence>
<proteinExistence type="predicted"/>
<dbReference type="EnsemblMetazoa" id="Aqu2.1.23769_001">
    <property type="protein sequence ID" value="Aqu2.1.23769_001"/>
    <property type="gene ID" value="Aqu2.1.23769"/>
</dbReference>
<dbReference type="OrthoDB" id="9858120at2759"/>
<dbReference type="InParanoid" id="A0A1X7U8E9"/>
<dbReference type="PANTHER" id="PTHR34098:SF1">
    <property type="entry name" value="F-BOX ONLY PROTEIN 47"/>
    <property type="match status" value="1"/>
</dbReference>
<keyword evidence="4" id="KW-1185">Reference proteome</keyword>
<sequence length="512" mass="58323">MLKMAASGLRSTFASWFSCPTTNTNRKRPAKEMETPDCNNEENLDPNTLQAPRCKKQRRTYSVPREIRDRVKRKLFTDPPAEEELTIHNDVPRGSRNRTNSLFVLPIEILHLIFGLLDRETLTMLASLSKDLNESVITYALSGAGLKHVIAYQNGKYEPAHYSEAGNMFRRLTATKNLRQRLKIASQISEMKKPLCDAVIRTAGNAVAYKCFGSLFFRYIITWSEYDKLRAYCFFEKKTKLCQKISHILRLSPGVLPLHESDVRQLVCSTLLGPSHNDEEYSFWLSQLLKGHPITHQARLLYMLAGPTDCAGFILWSNACDCTSPLQLNKGSTVMKKDRDLSPLARGFRVLLTLRKEWSMDSIISVFDEMTTTPSGWCLGQVAMLLMLAGTDVTQAILGNRAVNGHVSDLTVMMYYLAHSCVKEDNENGNSQKLSWYLEMVRYVTGMLPGSKERQWFAYNLIDHWQSYLMSLFEEDDISEELANFDDIRQEFVTSLNCLSKLSVILLTNLSI</sequence>
<dbReference type="KEGG" id="aqu:109584414"/>
<dbReference type="PANTHER" id="PTHR34098">
    <property type="entry name" value="F-BOX ONLY PROTEIN 47"/>
    <property type="match status" value="1"/>
</dbReference>
<feature type="domain" description="FBXO47 ARM repeats region" evidence="2">
    <location>
        <begin position="239"/>
        <end position="509"/>
    </location>
</feature>
<evidence type="ECO:0000256" key="1">
    <source>
        <dbReference type="SAM" id="MobiDB-lite"/>
    </source>
</evidence>
<evidence type="ECO:0000259" key="2">
    <source>
        <dbReference type="Pfam" id="PF24467"/>
    </source>
</evidence>